<dbReference type="EMBL" id="MU266331">
    <property type="protein sequence ID" value="KAH7930504.1"/>
    <property type="molecule type" value="Genomic_DNA"/>
</dbReference>
<organism evidence="1 2">
    <name type="scientific">Leucogyrophana mollusca</name>
    <dbReference type="NCBI Taxonomy" id="85980"/>
    <lineage>
        <taxon>Eukaryota</taxon>
        <taxon>Fungi</taxon>
        <taxon>Dikarya</taxon>
        <taxon>Basidiomycota</taxon>
        <taxon>Agaricomycotina</taxon>
        <taxon>Agaricomycetes</taxon>
        <taxon>Agaricomycetidae</taxon>
        <taxon>Boletales</taxon>
        <taxon>Boletales incertae sedis</taxon>
        <taxon>Leucogyrophana</taxon>
    </lineage>
</organism>
<evidence type="ECO:0000313" key="2">
    <source>
        <dbReference type="Proteomes" id="UP000790709"/>
    </source>
</evidence>
<gene>
    <name evidence="1" type="ORF">BV22DRAFT_53075</name>
</gene>
<protein>
    <submittedName>
        <fullName evidence="1">Uncharacterized protein</fullName>
    </submittedName>
</protein>
<accession>A0ACB8BXV7</accession>
<proteinExistence type="predicted"/>
<sequence length="200" mass="21851">MPILTDRCTLSWVVDAPPKHAFSFVADTSRSMLVPFLSTQVCLSPAIPSSRAETAPAPTLLVSSMHSNLQSPTCFQIPIRPSVGATDNSHAVQITWPWQVRPLPQPVDFQARLTLFDEPRSSSSCTGYLASGSYSLRAKVIPRTENTDHEITGAPNCTAFLSAGMHIVACAFVRLPFSWRSLGLAPRGGTEVRNGNQWKW</sequence>
<comment type="caution">
    <text evidence="1">The sequence shown here is derived from an EMBL/GenBank/DDBJ whole genome shotgun (WGS) entry which is preliminary data.</text>
</comment>
<dbReference type="Proteomes" id="UP000790709">
    <property type="component" value="Unassembled WGS sequence"/>
</dbReference>
<keyword evidence="2" id="KW-1185">Reference proteome</keyword>
<name>A0ACB8BXV7_9AGAM</name>
<evidence type="ECO:0000313" key="1">
    <source>
        <dbReference type="EMBL" id="KAH7930504.1"/>
    </source>
</evidence>
<reference evidence="1" key="1">
    <citation type="journal article" date="2021" name="New Phytol.">
        <title>Evolutionary innovations through gain and loss of genes in the ectomycorrhizal Boletales.</title>
        <authorList>
            <person name="Wu G."/>
            <person name="Miyauchi S."/>
            <person name="Morin E."/>
            <person name="Kuo A."/>
            <person name="Drula E."/>
            <person name="Varga T."/>
            <person name="Kohler A."/>
            <person name="Feng B."/>
            <person name="Cao Y."/>
            <person name="Lipzen A."/>
            <person name="Daum C."/>
            <person name="Hundley H."/>
            <person name="Pangilinan J."/>
            <person name="Johnson J."/>
            <person name="Barry K."/>
            <person name="LaButti K."/>
            <person name="Ng V."/>
            <person name="Ahrendt S."/>
            <person name="Min B."/>
            <person name="Choi I.G."/>
            <person name="Park H."/>
            <person name="Plett J.M."/>
            <person name="Magnuson J."/>
            <person name="Spatafora J.W."/>
            <person name="Nagy L.G."/>
            <person name="Henrissat B."/>
            <person name="Grigoriev I.V."/>
            <person name="Yang Z.L."/>
            <person name="Xu J."/>
            <person name="Martin F.M."/>
        </authorList>
    </citation>
    <scope>NUCLEOTIDE SEQUENCE</scope>
    <source>
        <strain evidence="1">KUC20120723A-06</strain>
    </source>
</reference>